<dbReference type="InterPro" id="IPR012340">
    <property type="entry name" value="NA-bd_OB-fold"/>
</dbReference>
<dbReference type="InterPro" id="IPR003029">
    <property type="entry name" value="S1_domain"/>
</dbReference>
<reference evidence="3" key="1">
    <citation type="journal article" date="2014" name="Front. Microbiol.">
        <title>High frequency of phylogenetically diverse reductive dehalogenase-homologous genes in deep subseafloor sedimentary metagenomes.</title>
        <authorList>
            <person name="Kawai M."/>
            <person name="Futagami T."/>
            <person name="Toyoda A."/>
            <person name="Takaki Y."/>
            <person name="Nishi S."/>
            <person name="Hori S."/>
            <person name="Arai W."/>
            <person name="Tsubouchi T."/>
            <person name="Morono Y."/>
            <person name="Uchiyama I."/>
            <person name="Ito T."/>
            <person name="Fujiyama A."/>
            <person name="Inagaki F."/>
            <person name="Takami H."/>
        </authorList>
    </citation>
    <scope>NUCLEOTIDE SEQUENCE</scope>
    <source>
        <strain evidence="3">Expedition CK06-06</strain>
    </source>
</reference>
<dbReference type="Pfam" id="PF00575">
    <property type="entry name" value="S1"/>
    <property type="match status" value="1"/>
</dbReference>
<dbReference type="InterPro" id="IPR050437">
    <property type="entry name" value="Ribos_protein_bS1-like"/>
</dbReference>
<sequence length="96" mass="10915">FVEILPGKEGLVHISELADYRVASVEDIVKVGDEITVKVIEIDSLGRINLSRRAVLEKPSQIPGSKDSSPPDYPFRTQREARSSQHPRPFQDKRRY</sequence>
<organism evidence="3">
    <name type="scientific">marine sediment metagenome</name>
    <dbReference type="NCBI Taxonomy" id="412755"/>
    <lineage>
        <taxon>unclassified sequences</taxon>
        <taxon>metagenomes</taxon>
        <taxon>ecological metagenomes</taxon>
    </lineage>
</organism>
<dbReference type="PROSITE" id="PS50126">
    <property type="entry name" value="S1"/>
    <property type="match status" value="1"/>
</dbReference>
<feature type="domain" description="S1 motif" evidence="2">
    <location>
        <begin position="1"/>
        <end position="53"/>
    </location>
</feature>
<proteinExistence type="predicted"/>
<comment type="caution">
    <text evidence="3">The sequence shown here is derived from an EMBL/GenBank/DDBJ whole genome shotgun (WGS) entry which is preliminary data.</text>
</comment>
<evidence type="ECO:0000313" key="3">
    <source>
        <dbReference type="EMBL" id="GAH87917.1"/>
    </source>
</evidence>
<dbReference type="PANTHER" id="PTHR10724">
    <property type="entry name" value="30S RIBOSOMAL PROTEIN S1"/>
    <property type="match status" value="1"/>
</dbReference>
<evidence type="ECO:0000256" key="1">
    <source>
        <dbReference type="SAM" id="MobiDB-lite"/>
    </source>
</evidence>
<name>X1J1S0_9ZZZZ</name>
<dbReference type="GO" id="GO:0003735">
    <property type="term" value="F:structural constituent of ribosome"/>
    <property type="evidence" value="ECO:0007669"/>
    <property type="project" value="TreeGrafter"/>
</dbReference>
<feature type="region of interest" description="Disordered" evidence="1">
    <location>
        <begin position="58"/>
        <end position="96"/>
    </location>
</feature>
<dbReference type="EMBL" id="BARU01036117">
    <property type="protein sequence ID" value="GAH87917.1"/>
    <property type="molecule type" value="Genomic_DNA"/>
</dbReference>
<accession>X1J1S0</accession>
<dbReference type="SUPFAM" id="SSF50249">
    <property type="entry name" value="Nucleic acid-binding proteins"/>
    <property type="match status" value="1"/>
</dbReference>
<feature type="compositionally biased region" description="Basic and acidic residues" evidence="1">
    <location>
        <begin position="77"/>
        <end position="96"/>
    </location>
</feature>
<dbReference type="AlphaFoldDB" id="X1J1S0"/>
<dbReference type="Gene3D" id="2.40.50.140">
    <property type="entry name" value="Nucleic acid-binding proteins"/>
    <property type="match status" value="1"/>
</dbReference>
<evidence type="ECO:0000259" key="2">
    <source>
        <dbReference type="PROSITE" id="PS50126"/>
    </source>
</evidence>
<gene>
    <name evidence="3" type="ORF">S03H2_56469</name>
</gene>
<dbReference type="SMART" id="SM00316">
    <property type="entry name" value="S1"/>
    <property type="match status" value="1"/>
</dbReference>
<dbReference type="GO" id="GO:0003729">
    <property type="term" value="F:mRNA binding"/>
    <property type="evidence" value="ECO:0007669"/>
    <property type="project" value="TreeGrafter"/>
</dbReference>
<feature type="non-terminal residue" evidence="3">
    <location>
        <position position="1"/>
    </location>
</feature>
<protein>
    <recommendedName>
        <fullName evidence="2">S1 motif domain-containing protein</fullName>
    </recommendedName>
</protein>
<dbReference type="GO" id="GO:0006412">
    <property type="term" value="P:translation"/>
    <property type="evidence" value="ECO:0007669"/>
    <property type="project" value="TreeGrafter"/>
</dbReference>